<dbReference type="SMART" id="SM00529">
    <property type="entry name" value="HTH_DTXR"/>
    <property type="match status" value="1"/>
</dbReference>
<evidence type="ECO:0000256" key="7">
    <source>
        <dbReference type="ARBA" id="ARBA00023015"/>
    </source>
</evidence>
<dbReference type="Pfam" id="PF02742">
    <property type="entry name" value="Fe_dep_repr_C"/>
    <property type="match status" value="1"/>
</dbReference>
<dbReference type="Pfam" id="PF01325">
    <property type="entry name" value="Fe_dep_repress"/>
    <property type="match status" value="1"/>
</dbReference>
<evidence type="ECO:0000256" key="8">
    <source>
        <dbReference type="ARBA" id="ARBA00023125"/>
    </source>
</evidence>
<evidence type="ECO:0000256" key="2">
    <source>
        <dbReference type="ARBA" id="ARBA00007871"/>
    </source>
</evidence>
<comment type="function">
    <text evidence="12">In the presence of manganese, represses expression of mntH and mntS. Up-regulates expression of mntP.</text>
</comment>
<comment type="subunit">
    <text evidence="3">Homodimer.</text>
</comment>
<evidence type="ECO:0000259" key="14">
    <source>
        <dbReference type="PROSITE" id="PS50944"/>
    </source>
</evidence>
<keyword evidence="11" id="KW-0464">Manganese</keyword>
<dbReference type="Gene3D" id="1.10.10.10">
    <property type="entry name" value="Winged helix-like DNA-binding domain superfamily/Winged helix DNA-binding domain"/>
    <property type="match status" value="1"/>
</dbReference>
<dbReference type="InterPro" id="IPR022689">
    <property type="entry name" value="Iron_dep_repressor"/>
</dbReference>
<evidence type="ECO:0000256" key="9">
    <source>
        <dbReference type="ARBA" id="ARBA00023159"/>
    </source>
</evidence>
<dbReference type="InterPro" id="IPR036388">
    <property type="entry name" value="WH-like_DNA-bd_sf"/>
</dbReference>
<evidence type="ECO:0000256" key="10">
    <source>
        <dbReference type="ARBA" id="ARBA00023163"/>
    </source>
</evidence>
<dbReference type="PROSITE" id="PS50944">
    <property type="entry name" value="HTH_DTXR"/>
    <property type="match status" value="1"/>
</dbReference>
<evidence type="ECO:0000313" key="16">
    <source>
        <dbReference type="Proteomes" id="UP000717534"/>
    </source>
</evidence>
<keyword evidence="8" id="KW-0238">DNA-binding</keyword>
<keyword evidence="16" id="KW-1185">Reference proteome</keyword>
<keyword evidence="9" id="KW-0010">Activator</keyword>
<dbReference type="SUPFAM" id="SSF47979">
    <property type="entry name" value="Iron-dependent repressor protein, dimerization domain"/>
    <property type="match status" value="1"/>
</dbReference>
<dbReference type="SUPFAM" id="SSF46785">
    <property type="entry name" value="Winged helix' DNA-binding domain"/>
    <property type="match status" value="1"/>
</dbReference>
<evidence type="ECO:0000256" key="1">
    <source>
        <dbReference type="ARBA" id="ARBA00004496"/>
    </source>
</evidence>
<keyword evidence="7" id="KW-0805">Transcription regulation</keyword>
<protein>
    <recommendedName>
        <fullName evidence="4">Transcriptional regulator MntR</fullName>
    </recommendedName>
    <alternativeName>
        <fullName evidence="13">Manganese transport regulator</fullName>
    </alternativeName>
</protein>
<dbReference type="InterPro" id="IPR036421">
    <property type="entry name" value="Fe_dep_repressor_sf"/>
</dbReference>
<evidence type="ECO:0000256" key="5">
    <source>
        <dbReference type="ARBA" id="ARBA00022490"/>
    </source>
</evidence>
<evidence type="ECO:0000313" key="15">
    <source>
        <dbReference type="EMBL" id="MBN4068805.1"/>
    </source>
</evidence>
<sequence length="154" mass="17535">MKQNKKVKLSASLEDYLEAIYLICKDDGEARSKKIKEHLQVSGPSVTEALQLLAEKGLVNYAPYESITLTPEGDELARDVLHRHETLRDFFIDVLGIDAKLADEGACKMEHAASANIIDRMVKYTKYLKIECKEYGCDKVNCFENYLKEKEKNT</sequence>
<evidence type="ECO:0000256" key="13">
    <source>
        <dbReference type="ARBA" id="ARBA00032593"/>
    </source>
</evidence>
<evidence type="ECO:0000256" key="6">
    <source>
        <dbReference type="ARBA" id="ARBA00022491"/>
    </source>
</evidence>
<gene>
    <name evidence="15" type="ORF">JYU06_04730</name>
</gene>
<evidence type="ECO:0000256" key="4">
    <source>
        <dbReference type="ARBA" id="ARBA00022386"/>
    </source>
</evidence>
<comment type="subcellular location">
    <subcellularLocation>
        <location evidence="1">Cytoplasm</location>
    </subcellularLocation>
</comment>
<comment type="similarity">
    <text evidence="2">Belongs to the DtxR/MntR family.</text>
</comment>
<evidence type="ECO:0000256" key="11">
    <source>
        <dbReference type="ARBA" id="ARBA00023211"/>
    </source>
</evidence>
<dbReference type="EMBL" id="JAFITO010000056">
    <property type="protein sequence ID" value="MBN4068805.1"/>
    <property type="molecule type" value="Genomic_DNA"/>
</dbReference>
<comment type="caution">
    <text evidence="15">The sequence shown here is derived from an EMBL/GenBank/DDBJ whole genome shotgun (WGS) entry which is preliminary data.</text>
</comment>
<dbReference type="InterPro" id="IPR036390">
    <property type="entry name" value="WH_DNA-bd_sf"/>
</dbReference>
<dbReference type="PANTHER" id="PTHR33238:SF11">
    <property type="entry name" value="TRANSCRIPTIONAL REGULATOR MNTR"/>
    <property type="match status" value="1"/>
</dbReference>
<dbReference type="PANTHER" id="PTHR33238">
    <property type="entry name" value="IRON (METAL) DEPENDENT REPRESSOR, DTXR FAMILY"/>
    <property type="match status" value="1"/>
</dbReference>
<proteinExistence type="inferred from homology"/>
<name>A0ABS3AW80_9BACT</name>
<evidence type="ECO:0000256" key="3">
    <source>
        <dbReference type="ARBA" id="ARBA00011738"/>
    </source>
</evidence>
<dbReference type="InterPro" id="IPR001367">
    <property type="entry name" value="Fe_dep_repressor"/>
</dbReference>
<keyword evidence="6" id="KW-0678">Repressor</keyword>
<keyword evidence="10" id="KW-0804">Transcription</keyword>
<evidence type="ECO:0000256" key="12">
    <source>
        <dbReference type="ARBA" id="ARBA00025185"/>
    </source>
</evidence>
<dbReference type="InterPro" id="IPR050536">
    <property type="entry name" value="DtxR_MntR_Metal-Reg"/>
</dbReference>
<feature type="domain" description="HTH dtxR-type" evidence="14">
    <location>
        <begin position="9"/>
        <end position="70"/>
    </location>
</feature>
<dbReference type="Gene3D" id="1.10.60.10">
    <property type="entry name" value="Iron dependent repressor, metal binding and dimerisation domain"/>
    <property type="match status" value="1"/>
</dbReference>
<organism evidence="15 16">
    <name type="scientific">Desulfotalea psychrophila</name>
    <dbReference type="NCBI Taxonomy" id="84980"/>
    <lineage>
        <taxon>Bacteria</taxon>
        <taxon>Pseudomonadati</taxon>
        <taxon>Thermodesulfobacteriota</taxon>
        <taxon>Desulfobulbia</taxon>
        <taxon>Desulfobulbales</taxon>
        <taxon>Desulfocapsaceae</taxon>
        <taxon>Desulfotalea</taxon>
    </lineage>
</organism>
<keyword evidence="5" id="KW-0963">Cytoplasm</keyword>
<reference evidence="15 16" key="1">
    <citation type="submission" date="2021-02" db="EMBL/GenBank/DDBJ databases">
        <title>Activity-based single-cell genomes from oceanic crustal fluid captures similar information to metagenomic and metatranscriptomic surveys with orders of magnitude less sampling.</title>
        <authorList>
            <person name="D'Angelo T.S."/>
            <person name="Orcutt B.N."/>
        </authorList>
    </citation>
    <scope>NUCLEOTIDE SEQUENCE [LARGE SCALE GENOMIC DNA]</scope>
    <source>
        <strain evidence="15">AH-315-G02</strain>
    </source>
</reference>
<accession>A0ABS3AW80</accession>
<dbReference type="Proteomes" id="UP000717534">
    <property type="component" value="Unassembled WGS sequence"/>
</dbReference>
<dbReference type="InterPro" id="IPR022687">
    <property type="entry name" value="HTH_DTXR"/>
</dbReference>